<reference evidence="3" key="1">
    <citation type="journal article" date="2014" name="Science">
        <title>Ancient hybridizations among the ancestral genomes of bread wheat.</title>
        <authorList>
            <consortium name="International Wheat Genome Sequencing Consortium,"/>
            <person name="Marcussen T."/>
            <person name="Sandve S.R."/>
            <person name="Heier L."/>
            <person name="Spannagl M."/>
            <person name="Pfeifer M."/>
            <person name="Jakobsen K.S."/>
            <person name="Wulff B.B."/>
            <person name="Steuernagel B."/>
            <person name="Mayer K.F."/>
            <person name="Olsen O.A."/>
        </authorList>
    </citation>
    <scope>NUCLEOTIDE SEQUENCE [LARGE SCALE GENOMIC DNA]</scope>
    <source>
        <strain evidence="3">cv. AL8/78</strain>
    </source>
</reference>
<dbReference type="Pfam" id="PF13966">
    <property type="entry name" value="zf-RVT"/>
    <property type="match status" value="1"/>
</dbReference>
<reference evidence="3" key="2">
    <citation type="journal article" date="2017" name="Nat. Plants">
        <title>The Aegilops tauschii genome reveals multiple impacts of transposons.</title>
        <authorList>
            <person name="Zhao G."/>
            <person name="Zou C."/>
            <person name="Li K."/>
            <person name="Wang K."/>
            <person name="Li T."/>
            <person name="Gao L."/>
            <person name="Zhang X."/>
            <person name="Wang H."/>
            <person name="Yang Z."/>
            <person name="Liu X."/>
            <person name="Jiang W."/>
            <person name="Mao L."/>
            <person name="Kong X."/>
            <person name="Jiao Y."/>
            <person name="Jia J."/>
        </authorList>
    </citation>
    <scope>NUCLEOTIDE SEQUENCE [LARGE SCALE GENOMIC DNA]</scope>
    <source>
        <strain evidence="3">cv. AL8/78</strain>
    </source>
</reference>
<keyword evidence="3" id="KW-1185">Reference proteome</keyword>
<dbReference type="STRING" id="200361.A0A453RMD3"/>
<name>A0A453RMD3_AEGTS</name>
<dbReference type="EnsemblPlants" id="AET7Gv20630600.1">
    <property type="protein sequence ID" value="AET7Gv20630600.1"/>
    <property type="gene ID" value="AET7Gv20630600"/>
</dbReference>
<evidence type="ECO:0000259" key="1">
    <source>
        <dbReference type="Pfam" id="PF13966"/>
    </source>
</evidence>
<reference evidence="2" key="4">
    <citation type="submission" date="2019-03" db="UniProtKB">
        <authorList>
            <consortium name="EnsemblPlants"/>
        </authorList>
    </citation>
    <scope>IDENTIFICATION</scope>
</reference>
<protein>
    <recommendedName>
        <fullName evidence="1">Reverse transcriptase zinc-binding domain-containing protein</fullName>
    </recommendedName>
</protein>
<dbReference type="InterPro" id="IPR026960">
    <property type="entry name" value="RVT-Znf"/>
</dbReference>
<reference evidence="2" key="3">
    <citation type="journal article" date="2017" name="Nature">
        <title>Genome sequence of the progenitor of the wheat D genome Aegilops tauschii.</title>
        <authorList>
            <person name="Luo M.C."/>
            <person name="Gu Y.Q."/>
            <person name="Puiu D."/>
            <person name="Wang H."/>
            <person name="Twardziok S.O."/>
            <person name="Deal K.R."/>
            <person name="Huo N."/>
            <person name="Zhu T."/>
            <person name="Wang L."/>
            <person name="Wang Y."/>
            <person name="McGuire P.E."/>
            <person name="Liu S."/>
            <person name="Long H."/>
            <person name="Ramasamy R.K."/>
            <person name="Rodriguez J.C."/>
            <person name="Van S.L."/>
            <person name="Yuan L."/>
            <person name="Wang Z."/>
            <person name="Xia Z."/>
            <person name="Xiao L."/>
            <person name="Anderson O.D."/>
            <person name="Ouyang S."/>
            <person name="Liang Y."/>
            <person name="Zimin A.V."/>
            <person name="Pertea G."/>
            <person name="Qi P."/>
            <person name="Bennetzen J.L."/>
            <person name="Dai X."/>
            <person name="Dawson M.W."/>
            <person name="Muller H.G."/>
            <person name="Kugler K."/>
            <person name="Rivarola-Duarte L."/>
            <person name="Spannagl M."/>
            <person name="Mayer K.F.X."/>
            <person name="Lu F.H."/>
            <person name="Bevan M.W."/>
            <person name="Leroy P."/>
            <person name="Li P."/>
            <person name="You F.M."/>
            <person name="Sun Q."/>
            <person name="Liu Z."/>
            <person name="Lyons E."/>
            <person name="Wicker T."/>
            <person name="Salzberg S.L."/>
            <person name="Devos K.M."/>
            <person name="Dvorak J."/>
        </authorList>
    </citation>
    <scope>NUCLEOTIDE SEQUENCE [LARGE SCALE GENOMIC DNA]</scope>
    <source>
        <strain evidence="2">cv. AL8/78</strain>
    </source>
</reference>
<evidence type="ECO:0000313" key="3">
    <source>
        <dbReference type="Proteomes" id="UP000015105"/>
    </source>
</evidence>
<reference evidence="2" key="5">
    <citation type="journal article" date="2021" name="G3 (Bethesda)">
        <title>Aegilops tauschii genome assembly Aet v5.0 features greater sequence contiguity and improved annotation.</title>
        <authorList>
            <person name="Wang L."/>
            <person name="Zhu T."/>
            <person name="Rodriguez J.C."/>
            <person name="Deal K.R."/>
            <person name="Dubcovsky J."/>
            <person name="McGuire P.E."/>
            <person name="Lux T."/>
            <person name="Spannagl M."/>
            <person name="Mayer K.F.X."/>
            <person name="Baldrich P."/>
            <person name="Meyers B.C."/>
            <person name="Huo N."/>
            <person name="Gu Y.Q."/>
            <person name="Zhou H."/>
            <person name="Devos K.M."/>
            <person name="Bennetzen J.L."/>
            <person name="Unver T."/>
            <person name="Budak H."/>
            <person name="Gulick P.J."/>
            <person name="Galiba G."/>
            <person name="Kalapos B."/>
            <person name="Nelson D.R."/>
            <person name="Li P."/>
            <person name="You F.M."/>
            <person name="Luo M.C."/>
            <person name="Dvorak J."/>
        </authorList>
    </citation>
    <scope>NUCLEOTIDE SEQUENCE [LARGE SCALE GENOMIC DNA]</scope>
    <source>
        <strain evidence="2">cv. AL8/78</strain>
    </source>
</reference>
<proteinExistence type="predicted"/>
<organism evidence="2 3">
    <name type="scientific">Aegilops tauschii subsp. strangulata</name>
    <name type="common">Goatgrass</name>
    <dbReference type="NCBI Taxonomy" id="200361"/>
    <lineage>
        <taxon>Eukaryota</taxon>
        <taxon>Viridiplantae</taxon>
        <taxon>Streptophyta</taxon>
        <taxon>Embryophyta</taxon>
        <taxon>Tracheophyta</taxon>
        <taxon>Spermatophyta</taxon>
        <taxon>Magnoliopsida</taxon>
        <taxon>Liliopsida</taxon>
        <taxon>Poales</taxon>
        <taxon>Poaceae</taxon>
        <taxon>BOP clade</taxon>
        <taxon>Pooideae</taxon>
        <taxon>Triticodae</taxon>
        <taxon>Triticeae</taxon>
        <taxon>Triticinae</taxon>
        <taxon>Aegilops</taxon>
    </lineage>
</organism>
<evidence type="ECO:0000313" key="2">
    <source>
        <dbReference type="EnsemblPlants" id="AET7Gv20630600.1"/>
    </source>
</evidence>
<dbReference type="Gramene" id="AET7Gv20630600.1">
    <property type="protein sequence ID" value="AET7Gv20630600.1"/>
    <property type="gene ID" value="AET7Gv20630600"/>
</dbReference>
<accession>A0A453RMD3</accession>
<sequence length="197" mass="23257">MWTIDAQRILSIPISQHNMTDFIAWSYTKNGLFSVRSAYSVEWNYQYGSKLKYSNGMGRSTRNPIWCQIWKLSCPAKVKIFLWRTLHGTLPCRATLTNRHMKVSPLCPTCSQGVEDTKHLLFLCRKAKEVWKRLGLDMIIERACEIDRAGEAILEYLLLLPHQDLRIMGYENVREMVAISAWYLWWERRKLVHKEFT</sequence>
<dbReference type="Proteomes" id="UP000015105">
    <property type="component" value="Chromosome 7D"/>
</dbReference>
<feature type="domain" description="Reverse transcriptase zinc-binding" evidence="1">
    <location>
        <begin position="52"/>
        <end position="131"/>
    </location>
</feature>
<dbReference type="AlphaFoldDB" id="A0A453RMD3"/>